<organism evidence="15 16">
    <name type="scientific">Actinokineospora xionganensis</name>
    <dbReference type="NCBI Taxonomy" id="2684470"/>
    <lineage>
        <taxon>Bacteria</taxon>
        <taxon>Bacillati</taxon>
        <taxon>Actinomycetota</taxon>
        <taxon>Actinomycetes</taxon>
        <taxon>Pseudonocardiales</taxon>
        <taxon>Pseudonocardiaceae</taxon>
        <taxon>Actinokineospora</taxon>
    </lineage>
</organism>
<evidence type="ECO:0000259" key="14">
    <source>
        <dbReference type="Pfam" id="PF01593"/>
    </source>
</evidence>
<keyword evidence="8 12" id="KW-0285">Flavoprotein</keyword>
<evidence type="ECO:0000256" key="8">
    <source>
        <dbReference type="ARBA" id="ARBA00022630"/>
    </source>
</evidence>
<dbReference type="Gene3D" id="3.50.50.60">
    <property type="entry name" value="FAD/NAD(P)-binding domain"/>
    <property type="match status" value="1"/>
</dbReference>
<dbReference type="RefSeq" id="WP_187222463.1">
    <property type="nucleotide sequence ID" value="NZ_JABVED010000011.1"/>
</dbReference>
<keyword evidence="11 12" id="KW-0350">Heme biosynthesis</keyword>
<keyword evidence="9 12" id="KW-0274">FAD</keyword>
<dbReference type="SUPFAM" id="SSF54373">
    <property type="entry name" value="FAD-linked reductases, C-terminal domain"/>
    <property type="match status" value="1"/>
</dbReference>
<dbReference type="NCBIfam" id="TIGR00562">
    <property type="entry name" value="proto_IX_ox"/>
    <property type="match status" value="1"/>
</dbReference>
<dbReference type="PANTHER" id="PTHR42923">
    <property type="entry name" value="PROTOPORPHYRINOGEN OXIDASE"/>
    <property type="match status" value="1"/>
</dbReference>
<evidence type="ECO:0000256" key="13">
    <source>
        <dbReference type="SAM" id="MobiDB-lite"/>
    </source>
</evidence>
<evidence type="ECO:0000256" key="5">
    <source>
        <dbReference type="ARBA" id="ARBA00008310"/>
    </source>
</evidence>
<feature type="domain" description="Amine oxidase" evidence="14">
    <location>
        <begin position="10"/>
        <end position="519"/>
    </location>
</feature>
<comment type="function">
    <text evidence="3 12">Involved in coproporphyrin-dependent heme b biosynthesis. Catalyzes the oxidation of coproporphyrinogen III to coproporphyrin III.</text>
</comment>
<sequence>MRVAVIGGGIAGLTAAHRLRALLGPDAVITVIEQSDRLGGKLRTVDFAGIRYDVGAEAYLARRPEATALIRELGLEVTHPSGARSTVRAGGVTRMIPSGTMLGIPADPAAVTELLSDEGRDRVAAERTLAPIRLEGSDVGLGALLRSRYGDELPDRLIDPLLGGVYAGSIDNLGLRATMPQIAAALDAGATSLTAAARTVLTPASSAPSSGAALSSESSALGSEHRSGSVSGALGEERAPRSESSALDSERRSVSVSTSDGSGAVSTSGRGAAVFGTLTTGLGTLVDRLTRDVEVRLGVPVRELTKRPHGWRLVLGAAAPGHEPRESVIEVDAVVVAVPPPAARKLFERVVPVASVAYSRIEVASVGVVALALPTGTELPGTSGILVGAGERRSDGAPFAVKAFTYSATKWSHLDAVVVRGSVGRFGDPGALRADDEELVRLVRADLFDLTGVTAPPLDALVTRWGGGLPQYGVGHTALVARLEEAVAAHPGLAVAGAALHGVGIPACIGTGEAAARRVAAHLRTLTRE</sequence>
<dbReference type="PANTHER" id="PTHR42923:SF3">
    <property type="entry name" value="PROTOPORPHYRINOGEN OXIDASE"/>
    <property type="match status" value="1"/>
</dbReference>
<evidence type="ECO:0000256" key="3">
    <source>
        <dbReference type="ARBA" id="ARBA00002185"/>
    </source>
</evidence>
<keyword evidence="12" id="KW-0963">Cytoplasm</keyword>
<comment type="pathway">
    <text evidence="4 12">Porphyrin-containing compound metabolism; protoheme biosynthesis.</text>
</comment>
<dbReference type="Proteomes" id="UP000734823">
    <property type="component" value="Unassembled WGS sequence"/>
</dbReference>
<reference evidence="15 16" key="1">
    <citation type="submission" date="2020-06" db="EMBL/GenBank/DDBJ databases">
        <title>Actinokineospora xiongansis sp. nov., isolated from soil of Baiyangdian.</title>
        <authorList>
            <person name="Zhang X."/>
        </authorList>
    </citation>
    <scope>NUCLEOTIDE SEQUENCE [LARGE SCALE GENOMIC DNA]</scope>
    <source>
        <strain evidence="15 16">HBU206404</strain>
    </source>
</reference>
<evidence type="ECO:0000256" key="12">
    <source>
        <dbReference type="RuleBase" id="RU364052"/>
    </source>
</evidence>
<evidence type="ECO:0000256" key="6">
    <source>
        <dbReference type="ARBA" id="ARBA00012402"/>
    </source>
</evidence>
<evidence type="ECO:0000256" key="9">
    <source>
        <dbReference type="ARBA" id="ARBA00022827"/>
    </source>
</evidence>
<comment type="subcellular location">
    <subcellularLocation>
        <location evidence="12">Cytoplasm</location>
    </subcellularLocation>
</comment>
<feature type="region of interest" description="Disordered" evidence="13">
    <location>
        <begin position="204"/>
        <end position="269"/>
    </location>
</feature>
<keyword evidence="10 12" id="KW-0560">Oxidoreductase</keyword>
<dbReference type="Gene3D" id="3.90.660.20">
    <property type="entry name" value="Protoporphyrinogen oxidase, mitochondrial, domain 2"/>
    <property type="match status" value="1"/>
</dbReference>
<evidence type="ECO:0000256" key="4">
    <source>
        <dbReference type="ARBA" id="ARBA00004744"/>
    </source>
</evidence>
<dbReference type="EC" id="1.3.3.15" evidence="6 12"/>
<evidence type="ECO:0000256" key="1">
    <source>
        <dbReference type="ARBA" id="ARBA00001755"/>
    </source>
</evidence>
<comment type="cofactor">
    <cofactor evidence="2 12">
        <name>FAD</name>
        <dbReference type="ChEBI" id="CHEBI:57692"/>
    </cofactor>
</comment>
<proteinExistence type="inferred from homology"/>
<evidence type="ECO:0000256" key="7">
    <source>
        <dbReference type="ARBA" id="ARBA00019046"/>
    </source>
</evidence>
<evidence type="ECO:0000256" key="11">
    <source>
        <dbReference type="ARBA" id="ARBA00023133"/>
    </source>
</evidence>
<feature type="compositionally biased region" description="Polar residues" evidence="13">
    <location>
        <begin position="254"/>
        <end position="269"/>
    </location>
</feature>
<evidence type="ECO:0000313" key="15">
    <source>
        <dbReference type="EMBL" id="MBC6449478.1"/>
    </source>
</evidence>
<comment type="caution">
    <text evidence="15">The sequence shown here is derived from an EMBL/GenBank/DDBJ whole genome shotgun (WGS) entry which is preliminary data.</text>
</comment>
<dbReference type="InterPro" id="IPR002937">
    <property type="entry name" value="Amino_oxidase"/>
</dbReference>
<feature type="compositionally biased region" description="Low complexity" evidence="13">
    <location>
        <begin position="204"/>
        <end position="222"/>
    </location>
</feature>
<keyword evidence="16" id="KW-1185">Reference proteome</keyword>
<evidence type="ECO:0000256" key="10">
    <source>
        <dbReference type="ARBA" id="ARBA00023002"/>
    </source>
</evidence>
<dbReference type="GO" id="GO:0004729">
    <property type="term" value="F:oxygen-dependent protoporphyrinogen oxidase activity"/>
    <property type="evidence" value="ECO:0007669"/>
    <property type="project" value="UniProtKB-EC"/>
</dbReference>
<evidence type="ECO:0000313" key="16">
    <source>
        <dbReference type="Proteomes" id="UP000734823"/>
    </source>
</evidence>
<protein>
    <recommendedName>
        <fullName evidence="7 12">Coproporphyrinogen III oxidase</fullName>
        <ecNumber evidence="6 12">1.3.3.15</ecNumber>
    </recommendedName>
</protein>
<name>A0ABR7LAB0_9PSEU</name>
<accession>A0ABR7LAB0</accession>
<dbReference type="InterPro" id="IPR036188">
    <property type="entry name" value="FAD/NAD-bd_sf"/>
</dbReference>
<dbReference type="InterPro" id="IPR050464">
    <property type="entry name" value="Zeta_carotene_desat/Oxidored"/>
</dbReference>
<dbReference type="InterPro" id="IPR004572">
    <property type="entry name" value="Protoporphyrinogen_oxidase"/>
</dbReference>
<comment type="catalytic activity">
    <reaction evidence="1">
        <text>coproporphyrinogen III + 3 O2 = coproporphyrin III + 3 H2O2</text>
        <dbReference type="Rhea" id="RHEA:43436"/>
        <dbReference type="ChEBI" id="CHEBI:15379"/>
        <dbReference type="ChEBI" id="CHEBI:16240"/>
        <dbReference type="ChEBI" id="CHEBI:57309"/>
        <dbReference type="ChEBI" id="CHEBI:131725"/>
        <dbReference type="EC" id="1.3.3.15"/>
    </reaction>
    <physiologicalReaction direction="left-to-right" evidence="1">
        <dbReference type="Rhea" id="RHEA:43437"/>
    </physiologicalReaction>
</comment>
<gene>
    <name evidence="15" type="primary">hemG</name>
    <name evidence="15" type="ORF">GPZ80_20140</name>
</gene>
<dbReference type="Gene3D" id="1.10.3110.10">
    <property type="entry name" value="protoporphyrinogen ix oxidase, domain 3"/>
    <property type="match status" value="1"/>
</dbReference>
<dbReference type="Pfam" id="PF01593">
    <property type="entry name" value="Amino_oxidase"/>
    <property type="match status" value="1"/>
</dbReference>
<dbReference type="SUPFAM" id="SSF51905">
    <property type="entry name" value="FAD/NAD(P)-binding domain"/>
    <property type="match status" value="1"/>
</dbReference>
<evidence type="ECO:0000256" key="2">
    <source>
        <dbReference type="ARBA" id="ARBA00001974"/>
    </source>
</evidence>
<comment type="similarity">
    <text evidence="5 12">Belongs to the protoporphyrinogen/coproporphyrinogen oxidase family. Coproporphyrinogen III oxidase subfamily.</text>
</comment>
<dbReference type="EMBL" id="JABVED010000011">
    <property type="protein sequence ID" value="MBC6449478.1"/>
    <property type="molecule type" value="Genomic_DNA"/>
</dbReference>